<feature type="signal peptide" evidence="1">
    <location>
        <begin position="1"/>
        <end position="23"/>
    </location>
</feature>
<dbReference type="GO" id="GO:0006629">
    <property type="term" value="P:lipid metabolic process"/>
    <property type="evidence" value="ECO:0007669"/>
    <property type="project" value="InterPro"/>
</dbReference>
<dbReference type="PROSITE" id="PS51704">
    <property type="entry name" value="GP_PDE"/>
    <property type="match status" value="1"/>
</dbReference>
<dbReference type="PANTHER" id="PTHR46211">
    <property type="entry name" value="GLYCEROPHOSPHORYL DIESTER PHOSPHODIESTERASE"/>
    <property type="match status" value="1"/>
</dbReference>
<dbReference type="InterPro" id="IPR030395">
    <property type="entry name" value="GP_PDE_dom"/>
</dbReference>
<dbReference type="Pfam" id="PF03009">
    <property type="entry name" value="GDPD"/>
    <property type="match status" value="1"/>
</dbReference>
<dbReference type="Proteomes" id="UP000612329">
    <property type="component" value="Unassembled WGS sequence"/>
</dbReference>
<name>A0A8J3BKK0_9FLAO</name>
<keyword evidence="4" id="KW-1185">Reference proteome</keyword>
<reference evidence="3" key="2">
    <citation type="submission" date="2020-09" db="EMBL/GenBank/DDBJ databases">
        <authorList>
            <person name="Sun Q."/>
            <person name="Ohkuma M."/>
        </authorList>
    </citation>
    <scope>NUCLEOTIDE SEQUENCE</scope>
    <source>
        <strain evidence="3">JCM 12862</strain>
    </source>
</reference>
<evidence type="ECO:0000259" key="2">
    <source>
        <dbReference type="PROSITE" id="PS51704"/>
    </source>
</evidence>
<reference evidence="3" key="1">
    <citation type="journal article" date="2014" name="Int. J. Syst. Evol. Microbiol.">
        <title>Complete genome sequence of Corynebacterium casei LMG S-19264T (=DSM 44701T), isolated from a smear-ripened cheese.</title>
        <authorList>
            <consortium name="US DOE Joint Genome Institute (JGI-PGF)"/>
            <person name="Walter F."/>
            <person name="Albersmeier A."/>
            <person name="Kalinowski J."/>
            <person name="Ruckert C."/>
        </authorList>
    </citation>
    <scope>NUCLEOTIDE SEQUENCE</scope>
    <source>
        <strain evidence="3">JCM 12862</strain>
    </source>
</reference>
<sequence length="265" mass="30065">MNMTLRFIITIVFAALCSFSSMNCEVPNNKNKVIAHRGAWKQKQLPQNSIASLKQAIELKCAGSEFDVRMTSDSVLIINHDKEYNGLPIEETKYADLLKFKLSNGEKLPTLKEYLIAGMSNNTTTGLVCEIKPSKNKERGKFIATKVVDLVKNLKATPYMALYISFDYDILKEITKISQTKTQYLKGNKSPDEVKADGISGIDYYLKIFKDHPEWIKRAKEIGVSLNAWTVNKPDDIDWLLENNFDFITTNEPELLLKKVGSIKD</sequence>
<feature type="chain" id="PRO_5035298551" evidence="1">
    <location>
        <begin position="24"/>
        <end position="265"/>
    </location>
</feature>
<dbReference type="EMBL" id="BMNR01000005">
    <property type="protein sequence ID" value="GGK27785.1"/>
    <property type="molecule type" value="Genomic_DNA"/>
</dbReference>
<dbReference type="AlphaFoldDB" id="A0A8J3BKK0"/>
<dbReference type="InterPro" id="IPR017946">
    <property type="entry name" value="PLC-like_Pdiesterase_TIM-brl"/>
</dbReference>
<organism evidence="3 4">
    <name type="scientific">Yeosuana aromativorans</name>
    <dbReference type="NCBI Taxonomy" id="288019"/>
    <lineage>
        <taxon>Bacteria</taxon>
        <taxon>Pseudomonadati</taxon>
        <taxon>Bacteroidota</taxon>
        <taxon>Flavobacteriia</taxon>
        <taxon>Flavobacteriales</taxon>
        <taxon>Flavobacteriaceae</taxon>
        <taxon>Yeosuana</taxon>
    </lineage>
</organism>
<protein>
    <submittedName>
        <fullName evidence="3">Glycerophosphoryl diester phosphodiesterase</fullName>
    </submittedName>
</protein>
<evidence type="ECO:0000313" key="3">
    <source>
        <dbReference type="EMBL" id="GGK27785.1"/>
    </source>
</evidence>
<dbReference type="Gene3D" id="3.20.20.190">
    <property type="entry name" value="Phosphatidylinositol (PI) phosphodiesterase"/>
    <property type="match status" value="1"/>
</dbReference>
<dbReference type="PANTHER" id="PTHR46211:SF1">
    <property type="entry name" value="GLYCEROPHOSPHODIESTER PHOSPHODIESTERASE, CYTOPLASMIC"/>
    <property type="match status" value="1"/>
</dbReference>
<comment type="caution">
    <text evidence="3">The sequence shown here is derived from an EMBL/GenBank/DDBJ whole genome shotgun (WGS) entry which is preliminary data.</text>
</comment>
<evidence type="ECO:0000256" key="1">
    <source>
        <dbReference type="SAM" id="SignalP"/>
    </source>
</evidence>
<gene>
    <name evidence="3" type="ORF">GCM10007962_22560</name>
</gene>
<dbReference type="GO" id="GO:0008081">
    <property type="term" value="F:phosphoric diester hydrolase activity"/>
    <property type="evidence" value="ECO:0007669"/>
    <property type="project" value="InterPro"/>
</dbReference>
<feature type="domain" description="GP-PDE" evidence="2">
    <location>
        <begin position="31"/>
        <end position="260"/>
    </location>
</feature>
<keyword evidence="1" id="KW-0732">Signal</keyword>
<proteinExistence type="predicted"/>
<dbReference type="SUPFAM" id="SSF51695">
    <property type="entry name" value="PLC-like phosphodiesterases"/>
    <property type="match status" value="1"/>
</dbReference>
<evidence type="ECO:0000313" key="4">
    <source>
        <dbReference type="Proteomes" id="UP000612329"/>
    </source>
</evidence>
<accession>A0A8J3BKK0</accession>